<feature type="DNA-binding region" description="H-T-H motif" evidence="2">
    <location>
        <begin position="85"/>
        <end position="104"/>
    </location>
</feature>
<evidence type="ECO:0000259" key="4">
    <source>
        <dbReference type="PROSITE" id="PS50977"/>
    </source>
</evidence>
<dbReference type="PANTHER" id="PTHR30055">
    <property type="entry name" value="HTH-TYPE TRANSCRIPTIONAL REGULATOR RUTR"/>
    <property type="match status" value="1"/>
</dbReference>
<keyword evidence="1 2" id="KW-0238">DNA-binding</keyword>
<evidence type="ECO:0000313" key="5">
    <source>
        <dbReference type="EMBL" id="PCE41681.1"/>
    </source>
</evidence>
<dbReference type="KEGG" id="rdi:CMV14_09365"/>
<dbReference type="GO" id="GO:0000976">
    <property type="term" value="F:transcription cis-regulatory region binding"/>
    <property type="evidence" value="ECO:0007669"/>
    <property type="project" value="TreeGrafter"/>
</dbReference>
<dbReference type="InterPro" id="IPR041586">
    <property type="entry name" value="PsrA_TetR_C"/>
</dbReference>
<dbReference type="AlphaFoldDB" id="A0A2A4FWC6"/>
<dbReference type="InterPro" id="IPR009057">
    <property type="entry name" value="Homeodomain-like_sf"/>
</dbReference>
<name>A0A2A4FWC6_9SPHN</name>
<feature type="region of interest" description="Disordered" evidence="3">
    <location>
        <begin position="1"/>
        <end position="59"/>
    </location>
</feature>
<reference evidence="5 6" key="1">
    <citation type="submission" date="2017-09" db="EMBL/GenBank/DDBJ databases">
        <title>The Catabolism of 3,6-Dichlorosalicylic acid is Initiated by the Cytochrome P450 Monooxygenase DsmABC in Rhizorhabdus dicambivorans Ndbn-20.</title>
        <authorList>
            <person name="Na L."/>
        </authorList>
    </citation>
    <scope>NUCLEOTIDE SEQUENCE [LARGE SCALE GENOMIC DNA]</scope>
    <source>
        <strain evidence="5 6">Ndbn-20m</strain>
    </source>
</reference>
<dbReference type="SUPFAM" id="SSF48498">
    <property type="entry name" value="Tetracyclin repressor-like, C-terminal domain"/>
    <property type="match status" value="1"/>
</dbReference>
<organism evidence="5 6">
    <name type="scientific">Rhizorhabdus dicambivorans</name>
    <dbReference type="NCBI Taxonomy" id="1850238"/>
    <lineage>
        <taxon>Bacteria</taxon>
        <taxon>Pseudomonadati</taxon>
        <taxon>Pseudomonadota</taxon>
        <taxon>Alphaproteobacteria</taxon>
        <taxon>Sphingomonadales</taxon>
        <taxon>Sphingomonadaceae</taxon>
        <taxon>Rhizorhabdus</taxon>
    </lineage>
</organism>
<dbReference type="Pfam" id="PF00440">
    <property type="entry name" value="TetR_N"/>
    <property type="match status" value="1"/>
</dbReference>
<dbReference type="Gene3D" id="1.10.357.10">
    <property type="entry name" value="Tetracycline Repressor, domain 2"/>
    <property type="match status" value="1"/>
</dbReference>
<evidence type="ECO:0000256" key="1">
    <source>
        <dbReference type="ARBA" id="ARBA00023125"/>
    </source>
</evidence>
<accession>A0A2A4FWC6</accession>
<dbReference type="Pfam" id="PF17939">
    <property type="entry name" value="TetR_C_30"/>
    <property type="match status" value="1"/>
</dbReference>
<dbReference type="Proteomes" id="UP000218934">
    <property type="component" value="Unassembled WGS sequence"/>
</dbReference>
<dbReference type="SUPFAM" id="SSF46689">
    <property type="entry name" value="Homeodomain-like"/>
    <property type="match status" value="1"/>
</dbReference>
<dbReference type="InterPro" id="IPR050109">
    <property type="entry name" value="HTH-type_TetR-like_transc_reg"/>
</dbReference>
<feature type="domain" description="HTH tetR-type" evidence="4">
    <location>
        <begin position="62"/>
        <end position="122"/>
    </location>
</feature>
<dbReference type="OrthoDB" id="2356263at2"/>
<keyword evidence="6" id="KW-1185">Reference proteome</keyword>
<protein>
    <submittedName>
        <fullName evidence="5">TetR/AcrR family transcriptional regulator</fullName>
    </submittedName>
</protein>
<dbReference type="RefSeq" id="WP_066964470.1">
    <property type="nucleotide sequence ID" value="NZ_CP023449.1"/>
</dbReference>
<dbReference type="InterPro" id="IPR036271">
    <property type="entry name" value="Tet_transcr_reg_TetR-rel_C_sf"/>
</dbReference>
<dbReference type="PANTHER" id="PTHR30055:SF235">
    <property type="entry name" value="TRANSCRIPTIONAL REGULATORY PROTEIN"/>
    <property type="match status" value="1"/>
</dbReference>
<sequence>MKRYSFAASARRPSHDGDRKLATNTAVSKVATKGRARQAPVEAEAKAAPAARGGRKKSRAGADTRVKLLDAAERLFAEDGYDGTSLRDIANRAKLHLALSTYHFGTKEKLFEEVIQRRATEMEQIRLAELAKIDLDKLSSDEALMALIEAYALPMIRARYGPSRQWQAYVRLVSQLISVKRWVPLIRKYYDNCGRQFIAKFEKVLPHADHDSLLDSFSFMISNMLYVCSYTNRFDKQKAKHLSAKEDVDAAVKNFLRFTHAGFKAL</sequence>
<evidence type="ECO:0000256" key="3">
    <source>
        <dbReference type="SAM" id="MobiDB-lite"/>
    </source>
</evidence>
<dbReference type="EMBL" id="NWUF01000013">
    <property type="protein sequence ID" value="PCE41681.1"/>
    <property type="molecule type" value="Genomic_DNA"/>
</dbReference>
<dbReference type="InterPro" id="IPR001647">
    <property type="entry name" value="HTH_TetR"/>
</dbReference>
<dbReference type="GO" id="GO:0003700">
    <property type="term" value="F:DNA-binding transcription factor activity"/>
    <property type="evidence" value="ECO:0007669"/>
    <property type="project" value="TreeGrafter"/>
</dbReference>
<dbReference type="PROSITE" id="PS50977">
    <property type="entry name" value="HTH_TETR_2"/>
    <property type="match status" value="1"/>
</dbReference>
<dbReference type="PRINTS" id="PR00455">
    <property type="entry name" value="HTHTETR"/>
</dbReference>
<proteinExistence type="predicted"/>
<feature type="compositionally biased region" description="Low complexity" evidence="3">
    <location>
        <begin position="37"/>
        <end position="52"/>
    </location>
</feature>
<comment type="caution">
    <text evidence="5">The sequence shown here is derived from an EMBL/GenBank/DDBJ whole genome shotgun (WGS) entry which is preliminary data.</text>
</comment>
<evidence type="ECO:0000313" key="6">
    <source>
        <dbReference type="Proteomes" id="UP000218934"/>
    </source>
</evidence>
<gene>
    <name evidence="5" type="ORF">COO09_14290</name>
</gene>
<evidence type="ECO:0000256" key="2">
    <source>
        <dbReference type="PROSITE-ProRule" id="PRU00335"/>
    </source>
</evidence>